<organism evidence="1 2">
    <name type="scientific">Novipirellula herctigrandis</name>
    <dbReference type="NCBI Taxonomy" id="2527986"/>
    <lineage>
        <taxon>Bacteria</taxon>
        <taxon>Pseudomonadati</taxon>
        <taxon>Planctomycetota</taxon>
        <taxon>Planctomycetia</taxon>
        <taxon>Pirellulales</taxon>
        <taxon>Pirellulaceae</taxon>
        <taxon>Novipirellula</taxon>
    </lineage>
</organism>
<proteinExistence type="predicted"/>
<comment type="caution">
    <text evidence="1">The sequence shown here is derived from an EMBL/GenBank/DDBJ whole genome shotgun (WGS) entry which is preliminary data.</text>
</comment>
<gene>
    <name evidence="1" type="ORF">CA13_06450</name>
</gene>
<dbReference type="AlphaFoldDB" id="A0A5C5YXF8"/>
<dbReference type="EMBL" id="SJPJ01000001">
    <property type="protein sequence ID" value="TWT79247.1"/>
    <property type="molecule type" value="Genomic_DNA"/>
</dbReference>
<protein>
    <submittedName>
        <fullName evidence="1">Uncharacterized protein</fullName>
    </submittedName>
</protein>
<name>A0A5C5YXF8_9BACT</name>
<keyword evidence="2" id="KW-1185">Reference proteome</keyword>
<accession>A0A5C5YXF8</accession>
<sequence length="85" mass="9591">MANAAPSETLTWALKMDVCAPEALSKATYGDRRQEPVLTDINLRNIRSSLPQMLTTLKEGVEPSSVGHLWSKWLKARRLNEQKLK</sequence>
<reference evidence="1 2" key="1">
    <citation type="submission" date="2019-02" db="EMBL/GenBank/DDBJ databases">
        <title>Deep-cultivation of Planctomycetes and their phenomic and genomic characterization uncovers novel biology.</title>
        <authorList>
            <person name="Wiegand S."/>
            <person name="Jogler M."/>
            <person name="Boedeker C."/>
            <person name="Pinto D."/>
            <person name="Vollmers J."/>
            <person name="Rivas-Marin E."/>
            <person name="Kohn T."/>
            <person name="Peeters S.H."/>
            <person name="Heuer A."/>
            <person name="Rast P."/>
            <person name="Oberbeckmann S."/>
            <person name="Bunk B."/>
            <person name="Jeske O."/>
            <person name="Meyerdierks A."/>
            <person name="Storesund J.E."/>
            <person name="Kallscheuer N."/>
            <person name="Luecker S."/>
            <person name="Lage O.M."/>
            <person name="Pohl T."/>
            <person name="Merkel B.J."/>
            <person name="Hornburger P."/>
            <person name="Mueller R.-W."/>
            <person name="Bruemmer F."/>
            <person name="Labrenz M."/>
            <person name="Spormann A.M."/>
            <person name="Op Den Camp H."/>
            <person name="Overmann J."/>
            <person name="Amann R."/>
            <person name="Jetten M.S.M."/>
            <person name="Mascher T."/>
            <person name="Medema M.H."/>
            <person name="Devos D.P."/>
            <person name="Kaster A.-K."/>
            <person name="Ovreas L."/>
            <person name="Rohde M."/>
            <person name="Galperin M.Y."/>
            <person name="Jogler C."/>
        </authorList>
    </citation>
    <scope>NUCLEOTIDE SEQUENCE [LARGE SCALE GENOMIC DNA]</scope>
    <source>
        <strain evidence="1 2">CA13</strain>
    </source>
</reference>
<dbReference type="Proteomes" id="UP000315010">
    <property type="component" value="Unassembled WGS sequence"/>
</dbReference>
<evidence type="ECO:0000313" key="1">
    <source>
        <dbReference type="EMBL" id="TWT79247.1"/>
    </source>
</evidence>
<evidence type="ECO:0000313" key="2">
    <source>
        <dbReference type="Proteomes" id="UP000315010"/>
    </source>
</evidence>